<evidence type="ECO:0000313" key="8">
    <source>
        <dbReference type="EMBL" id="SDZ29036.1"/>
    </source>
</evidence>
<accession>A0A1H3RTL0</accession>
<dbReference type="Proteomes" id="UP000242415">
    <property type="component" value="Unassembled WGS sequence"/>
</dbReference>
<name>A0A1H3RTL0_9ACTN</name>
<evidence type="ECO:0000256" key="7">
    <source>
        <dbReference type="SAM" id="Phobius"/>
    </source>
</evidence>
<feature type="region of interest" description="Disordered" evidence="6">
    <location>
        <begin position="1"/>
        <end position="28"/>
    </location>
</feature>
<evidence type="ECO:0000256" key="3">
    <source>
        <dbReference type="ARBA" id="ARBA00022692"/>
    </source>
</evidence>
<keyword evidence="5 7" id="KW-0472">Membrane</keyword>
<dbReference type="GO" id="GO:0005886">
    <property type="term" value="C:plasma membrane"/>
    <property type="evidence" value="ECO:0007669"/>
    <property type="project" value="UniProtKB-SubCell"/>
</dbReference>
<feature type="transmembrane region" description="Helical" evidence="7">
    <location>
        <begin position="194"/>
        <end position="215"/>
    </location>
</feature>
<feature type="transmembrane region" description="Helical" evidence="7">
    <location>
        <begin position="278"/>
        <end position="295"/>
    </location>
</feature>
<dbReference type="AlphaFoldDB" id="A0A1H3RTL0"/>
<reference evidence="9" key="1">
    <citation type="submission" date="2016-10" db="EMBL/GenBank/DDBJ databases">
        <authorList>
            <person name="Varghese N."/>
            <person name="Submissions S."/>
        </authorList>
    </citation>
    <scope>NUCLEOTIDE SEQUENCE [LARGE SCALE GENOMIC DNA]</scope>
    <source>
        <strain evidence="9">DSM 45245</strain>
    </source>
</reference>
<evidence type="ECO:0000313" key="9">
    <source>
        <dbReference type="Proteomes" id="UP000242415"/>
    </source>
</evidence>
<feature type="transmembrane region" description="Helical" evidence="7">
    <location>
        <begin position="326"/>
        <end position="344"/>
    </location>
</feature>
<dbReference type="GO" id="GO:0022857">
    <property type="term" value="F:transmembrane transporter activity"/>
    <property type="evidence" value="ECO:0007669"/>
    <property type="project" value="InterPro"/>
</dbReference>
<dbReference type="InterPro" id="IPR001851">
    <property type="entry name" value="ABC_transp_permease"/>
</dbReference>
<dbReference type="STRING" id="405436.SAMN05444365_10973"/>
<feature type="transmembrane region" description="Helical" evidence="7">
    <location>
        <begin position="78"/>
        <end position="105"/>
    </location>
</feature>
<proteinExistence type="predicted"/>
<feature type="transmembrane region" description="Helical" evidence="7">
    <location>
        <begin position="125"/>
        <end position="148"/>
    </location>
</feature>
<gene>
    <name evidence="8" type="ORF">SAMN05444365_10973</name>
</gene>
<feature type="transmembrane region" description="Helical" evidence="7">
    <location>
        <begin position="302"/>
        <end position="320"/>
    </location>
</feature>
<dbReference type="PANTHER" id="PTHR32196">
    <property type="entry name" value="ABC TRANSPORTER PERMEASE PROTEIN YPHD-RELATED-RELATED"/>
    <property type="match status" value="1"/>
</dbReference>
<protein>
    <submittedName>
        <fullName evidence="8">Monosaccharide ABC transporter membrane protein, CUT2 family</fullName>
    </submittedName>
</protein>
<sequence length="350" mass="35767">MTSPLDLDDRSSAPENGQVVGKQNPPAPAAGPSRLVSALLRVGLLPVLLVAGVAVFASIEPRFLTPLNGTNIGRQLSFLLIITMAQMLVLVTAEIDMSVGSTIALTSVVSSMVMVRVGGDGGGPVLAGLLAGLGVGLVIGLINGIIVAKFRVPSFIVTIGSGAVAFGVALMLSSGSPITGLPKSFTKALGNSDIAGVPLSLVIALGVFALLYLLLNWTTVGRYFYAVGGGENAARLVGVPVFRSKVLAFVLCSTLTSLAAVLLTARVSSGEPNLGSEFVILSIAAAVLGGTSFFGGEGRLGMVAIGALFLVVLSNGMNLIRVSSYTQQVVLGVLLVSAVVIDRLRRRTAR</sequence>
<dbReference type="OrthoDB" id="6844941at2"/>
<feature type="transmembrane region" description="Helical" evidence="7">
    <location>
        <begin position="38"/>
        <end position="57"/>
    </location>
</feature>
<dbReference type="CDD" id="cd06579">
    <property type="entry name" value="TM_PBP1_transp_AraH_like"/>
    <property type="match status" value="1"/>
</dbReference>
<dbReference type="RefSeq" id="WP_139307380.1">
    <property type="nucleotide sequence ID" value="NZ_FNPH01000009.1"/>
</dbReference>
<keyword evidence="9" id="KW-1185">Reference proteome</keyword>
<dbReference type="Pfam" id="PF02653">
    <property type="entry name" value="BPD_transp_2"/>
    <property type="match status" value="1"/>
</dbReference>
<feature type="transmembrane region" description="Helical" evidence="7">
    <location>
        <begin position="246"/>
        <end position="266"/>
    </location>
</feature>
<organism evidence="8 9">
    <name type="scientific">Micromonospora pattaloongensis</name>
    <dbReference type="NCBI Taxonomy" id="405436"/>
    <lineage>
        <taxon>Bacteria</taxon>
        <taxon>Bacillati</taxon>
        <taxon>Actinomycetota</taxon>
        <taxon>Actinomycetes</taxon>
        <taxon>Micromonosporales</taxon>
        <taxon>Micromonosporaceae</taxon>
        <taxon>Micromonospora</taxon>
    </lineage>
</organism>
<keyword evidence="2" id="KW-1003">Cell membrane</keyword>
<keyword evidence="4 7" id="KW-1133">Transmembrane helix</keyword>
<comment type="subcellular location">
    <subcellularLocation>
        <location evidence="1">Cell membrane</location>
        <topology evidence="1">Multi-pass membrane protein</topology>
    </subcellularLocation>
</comment>
<evidence type="ECO:0000256" key="1">
    <source>
        <dbReference type="ARBA" id="ARBA00004651"/>
    </source>
</evidence>
<evidence type="ECO:0000256" key="2">
    <source>
        <dbReference type="ARBA" id="ARBA00022475"/>
    </source>
</evidence>
<evidence type="ECO:0000256" key="6">
    <source>
        <dbReference type="SAM" id="MobiDB-lite"/>
    </source>
</evidence>
<evidence type="ECO:0000256" key="5">
    <source>
        <dbReference type="ARBA" id="ARBA00023136"/>
    </source>
</evidence>
<keyword evidence="3 7" id="KW-0812">Transmembrane</keyword>
<dbReference type="EMBL" id="FNPH01000009">
    <property type="protein sequence ID" value="SDZ29036.1"/>
    <property type="molecule type" value="Genomic_DNA"/>
</dbReference>
<feature type="transmembrane region" description="Helical" evidence="7">
    <location>
        <begin position="155"/>
        <end position="174"/>
    </location>
</feature>
<evidence type="ECO:0000256" key="4">
    <source>
        <dbReference type="ARBA" id="ARBA00022989"/>
    </source>
</evidence>